<evidence type="ECO:0000259" key="1">
    <source>
        <dbReference type="PROSITE" id="PS51819"/>
    </source>
</evidence>
<evidence type="ECO:0000313" key="2">
    <source>
        <dbReference type="EMBL" id="GAA2428021.1"/>
    </source>
</evidence>
<dbReference type="EMBL" id="BAAARW010000016">
    <property type="protein sequence ID" value="GAA2428021.1"/>
    <property type="molecule type" value="Genomic_DNA"/>
</dbReference>
<dbReference type="Proteomes" id="UP001501231">
    <property type="component" value="Unassembled WGS sequence"/>
</dbReference>
<protein>
    <recommendedName>
        <fullName evidence="1">VOC domain-containing protein</fullName>
    </recommendedName>
</protein>
<dbReference type="SUPFAM" id="SSF54593">
    <property type="entry name" value="Glyoxalase/Bleomycin resistance protein/Dihydroxybiphenyl dioxygenase"/>
    <property type="match status" value="1"/>
</dbReference>
<evidence type="ECO:0000313" key="3">
    <source>
        <dbReference type="Proteomes" id="UP001501231"/>
    </source>
</evidence>
<accession>A0ABN3JGL3</accession>
<comment type="caution">
    <text evidence="2">The sequence shown here is derived from an EMBL/GenBank/DDBJ whole genome shotgun (WGS) entry which is preliminary data.</text>
</comment>
<dbReference type="InterPro" id="IPR029068">
    <property type="entry name" value="Glyas_Bleomycin-R_OHBP_Dase"/>
</dbReference>
<name>A0ABN3JGL3_9ACTN</name>
<proteinExistence type="predicted"/>
<keyword evidence="3" id="KW-1185">Reference proteome</keyword>
<gene>
    <name evidence="2" type="ORF">GCM10010191_46200</name>
</gene>
<feature type="domain" description="VOC" evidence="1">
    <location>
        <begin position="12"/>
        <end position="139"/>
    </location>
</feature>
<sequence length="262" mass="28552">MAQVDQRVTGTEFDHTSFAVRDMAYWVRRLRRDLGATPIAGEVLPEFRYLLFHVGDERAGARLELMDARGDGFLTRFLARHGDAPHHLTFIVSDLAATVERARRQGLAVVNDDLGHPPWREAFLAPDAIHGVVVQLAQTTRRFPGDAELLASRDRDASRYPSNRGAADPCWWTSVWDEAPLRTATLGPTVLHSVDLGASASLFGDLLGGSVRRDGDDELRISWGRRSLVVRAGSPPGVAHVEAEGGPPAGLAIGRVLIGADR</sequence>
<dbReference type="Gene3D" id="3.10.180.10">
    <property type="entry name" value="2,3-Dihydroxybiphenyl 1,2-Dioxygenase, domain 1"/>
    <property type="match status" value="1"/>
</dbReference>
<dbReference type="InterPro" id="IPR037523">
    <property type="entry name" value="VOC_core"/>
</dbReference>
<dbReference type="Pfam" id="PF13669">
    <property type="entry name" value="Glyoxalase_4"/>
    <property type="match status" value="1"/>
</dbReference>
<dbReference type="RefSeq" id="WP_344591517.1">
    <property type="nucleotide sequence ID" value="NZ_BAAARW010000016.1"/>
</dbReference>
<dbReference type="PROSITE" id="PS51819">
    <property type="entry name" value="VOC"/>
    <property type="match status" value="1"/>
</dbReference>
<organism evidence="2 3">
    <name type="scientific">Actinomadura vinacea</name>
    <dbReference type="NCBI Taxonomy" id="115336"/>
    <lineage>
        <taxon>Bacteria</taxon>
        <taxon>Bacillati</taxon>
        <taxon>Actinomycetota</taxon>
        <taxon>Actinomycetes</taxon>
        <taxon>Streptosporangiales</taxon>
        <taxon>Thermomonosporaceae</taxon>
        <taxon>Actinomadura</taxon>
    </lineage>
</organism>
<reference evidence="2 3" key="1">
    <citation type="journal article" date="2019" name="Int. J. Syst. Evol. Microbiol.">
        <title>The Global Catalogue of Microorganisms (GCM) 10K type strain sequencing project: providing services to taxonomists for standard genome sequencing and annotation.</title>
        <authorList>
            <consortium name="The Broad Institute Genomics Platform"/>
            <consortium name="The Broad Institute Genome Sequencing Center for Infectious Disease"/>
            <person name="Wu L."/>
            <person name="Ma J."/>
        </authorList>
    </citation>
    <scope>NUCLEOTIDE SEQUENCE [LARGE SCALE GENOMIC DNA]</scope>
    <source>
        <strain evidence="2 3">JCM 3325</strain>
    </source>
</reference>